<feature type="domain" description="Fibronectin type-III" evidence="31">
    <location>
        <begin position="1151"/>
        <end position="1248"/>
    </location>
</feature>
<dbReference type="GO" id="GO:0003779">
    <property type="term" value="F:actin binding"/>
    <property type="evidence" value="ECO:0007669"/>
    <property type="project" value="UniProtKB-ARBA"/>
</dbReference>
<dbReference type="SUPFAM" id="SSF49265">
    <property type="entry name" value="Fibronectin type III"/>
    <property type="match status" value="21"/>
</dbReference>
<feature type="region of interest" description="Disordered" evidence="28">
    <location>
        <begin position="4878"/>
        <end position="4925"/>
    </location>
</feature>
<dbReference type="FunFam" id="2.60.40.10:FF:000345">
    <property type="entry name" value="Muscle M-line assembly protein unc-89"/>
    <property type="match status" value="1"/>
</dbReference>
<feature type="domain" description="Fibronectin type-III" evidence="31">
    <location>
        <begin position="3813"/>
        <end position="3907"/>
    </location>
</feature>
<keyword evidence="22" id="KW-0514">Muscle protein</keyword>
<comment type="catalytic activity">
    <reaction evidence="25">
        <text>L-threonyl-[protein] + ATP = O-phospho-L-threonyl-[protein] + ADP + H(+)</text>
        <dbReference type="Rhea" id="RHEA:46608"/>
        <dbReference type="Rhea" id="RHEA-COMP:11060"/>
        <dbReference type="Rhea" id="RHEA-COMP:11605"/>
        <dbReference type="ChEBI" id="CHEBI:15378"/>
        <dbReference type="ChEBI" id="CHEBI:30013"/>
        <dbReference type="ChEBI" id="CHEBI:30616"/>
        <dbReference type="ChEBI" id="CHEBI:61977"/>
        <dbReference type="ChEBI" id="CHEBI:456216"/>
        <dbReference type="EC" id="2.7.11.1"/>
    </reaction>
</comment>
<dbReference type="PANTHER" id="PTHR14340:SF9">
    <property type="entry name" value="FIBRONECTIN TYPE-III DOMAIN-CONTAINING PROTEIN"/>
    <property type="match status" value="1"/>
</dbReference>
<feature type="domain" description="Ig-like" evidence="30">
    <location>
        <begin position="1053"/>
        <end position="1143"/>
    </location>
</feature>
<feature type="domain" description="Ig-like" evidence="30">
    <location>
        <begin position="2829"/>
        <end position="2920"/>
    </location>
</feature>
<feature type="domain" description="Fibronectin type-III" evidence="31">
    <location>
        <begin position="1844"/>
        <end position="1939"/>
    </location>
</feature>
<evidence type="ECO:0000256" key="17">
    <source>
        <dbReference type="ARBA" id="ARBA00022840"/>
    </source>
</evidence>
<sequence>MRKVKPNDEGKYKIVVSNIHGEDSAEMQLYVSDASGMDFRAMLKKRKYAKWGEKKEDPDWGDLKETEKPIPPLKKVEKKQESFLKPLVDQFAKEGKDKKVTFEAIFTKPNAKPKWFFRKDELFPGSKYKMTNEQDSYKLIIMAPKVEDTGKITIEIGGITCTAFLQVDEPDPTYTFTKPLKKTTSGYTKHECVLECTVSNSLAIVSWWKGEEKVEDGEIYQISKDLSGVCRLVIKNCKFEDAGKYTCKIEKQPDKTETEVKIVEYPYKFTKVLKSQQATEKDTITLLCELDDASGDVKWFKNDEPLKVDKRISIVKEGRKRKVVIKDAKVTDAGNFKCVSNADETTCELIVNYSNRFNKKLKDTEAIERDKVVLEVELQDQTAEAVWSFNGQPIVPNDRIEIKNLGGGKHQLIFNKLEMEDDGEILCESGKLSSSCKLTVKKGESKPTIECPDEFCGPHDRPFVIEVPYKITGTRQTPIEAKLWKDGKALPAKEVEAVVEQEKVLFKIKKPSRDQSGKYTIKLSNAQGEDSKDVTITMQSVPTPPQEVQVTEVFQTSCVVAWKTPQDDGGSPIVKYVIERQDMSLKAGWDNVSEVAVGQPMKYKVEDLIPKKTYKFRIRAVNKIGSSEPGLFGKPVLAKDPWDEPSKPKNVELTDWDKDHADLKWQKPDNDGGAPITGYVIEYKEKFGKDWVTGKEVPGDCLSATQDGLKEGCTYEFRVRAINKAGPGEPSDTTKPIVAKCRFVKPYIIGEGLQSIIIKKGQVITFDIKYGGEPEPEVKWMKGEEKRGKAYTEKEIKDDGDRITIDKYERNTVLTVRRTTRPDSGKYKLVLTNSSGTCESIGDVVVLDKPNRPNGPIEVTDIRAEKATVKWQKPDDWQGSDITGYTLEKMDMDTGNWVPCGETGPEPTEFTVKGLTPNHKYKFRVRAVNKEGESEPLETDGFILAKNPYDPPKAPGKPTITDYDNMSVTLQWEPPSDNGGRPILGYVVEMKDKFSPDWIEVVKTNDTNTEYKVEGLKEKMIYQFRVKAYNKAGVGEASQPTDNHLCKHKNLKPRIERSTFKSVIIKAGRTHKWSVDVIGEPPPEMTWSWRDNIKLVNTERIKIENKEYHTDFTIVNAVRRDTGKYKLKAENCNGFDEETVELTVLSKPSAPKGPLEVTDIHAEGCKVKWEKPEDDGGSPVKEYELEKMDVATGKWVRVGRVAGDKKPLEMEVTGLEPGHQYKFRVTAVNDEGDSEPLEAERAILAKNPFEASDKPGNVEVADHDNQSADIKWDPPKNDGGAPILKYIIQKKPKGGDWENAAEVPGSQTTAKIEGLPEGSEYQFRVVAVNKAGPSEPSDPTKMTTIRHKALKPRIDRTNLKALAVRAGKPIFFDVNVKGEPAPKVQWFRKWKGEETEVKENVINVDYNTKLDIKESVRAMTGTYRILATNEHGTDEAEVEITVLSAPGKPGGPLKVADVTKNGCKLSWKKPEDDGGKPVTGYVVEKLNKATGRWVPVGKTDDTEMEIKGLQEGEEYEFRVKAVNDEGESEPLKTDHSIIAKNPYDIPGKPSVPTIEDWDVDRVDLKWEAPKNNGGAPITGYVIEKKEKYGSWTEALVTTTPECKARVPDLKEGNVYQFRVRAVNKAGPGEPGDATQPHTAKARFLKPHINRDKMHAIRVRAGTTIKLDVDIKGEPPPTKTWTFAKKVLETGPGLKIENEDYNTKMQISDSTWANSGIYTLKAENDSGVDEATVEITVLDKPGKPEGPLEVSDIHADHVKLNWNKPKHTGGLPLSAYVVEKMDTLTGKWVPAGTVDPDKTEATVTGLEAGHTYQFRVKALNEEGESEPLDTDHGILAKNPYDVPAPPGLPDIVDWDEKSAKLKWEPPIRDNGAPITGYIIEVMDRDRGEFVKAVEIQGNICQGTVPKLEEGNQYQFRIRALNKAGQSEPSENTNWHTAKPRFLKPRIDRTNLNPITVKAGLPVSLDVKVFGEPPAKVTWYFKGEELQNRENLEIINVDYNTKFLMTKSKRAQTGKYVIKAKNEVGEDEAEVEITILGKPSKPQGPLDVSDITKNGCTLTWKKPEDDGGSPIEYYEIEKLDPLTGQWIPCATAKDCKANITGLSEGKPYKFRVKAVNKEGESEELETDKPIIAKNPFDEPGKPGRPEPRNWDKDFVELEWTPPKDDGGAPITGYIVQKREKGGRSWSDCLKTSGDRPTGRVTDVEEGHEYEFRVMAVNKAGPGEPSDPSKSVIAKPRFLKPHIDRKNLQNKKIKVGSPLKMDADVKGEPEPTITWTFKGETLKSAGRLQIDNKDYHTTFSIDKMTRADSGKYVVTAKNDSGVDTVEIEVEVVSKPSKPKGPLKVSDVTAEGCKLKWEPPEDDGGEPIENYVVERMDTESGRWVPVCTTKTPEADVTGLNEGKDYLFRVKAVNPEGESEPLVTDTATTAKNPYGEPDAPGKPEFKDWSKDHADLKWEAPKNDGGAPITAYIVEKKDRDTGKWVKAAEVPGNKTEARVPDLIEGKTYQFRVKAVNKAGPGKASAPSENLLAKDRFAPPKIDRTNMRDITLKAGQNIRLDVKVSGEPPPTKTWFHNKERLSTREDLTVDVEDYRTKLSVVIASRKHSGTYVLKAENSSGKDEATIQINVLDVPAKPEGPLKISDVHKEGCTLKWNPPLDDGGAPIDHYLVEKLDTETGRWMPAMKTKDPKAEIENLVPGHEYKFRVSAVNNEGVSEPLEADHSIIAKNPFDEPGKPGTPEVVDWDKDHVDLKWEKPLKDGGAPITGYIIEKREVGSPKWVKACEVGPNDNEKATVPNLDEGTEYEFRVKAVNEAGPGEPSDASKSVICKPRRLAPKIDRRNLRPIKVREGEPISLDVKVTGEPAPDVTWTLNGKSVNSGSGLKLVNVPYLSKYQHSSPRRKDSGTYKIQAVNKYGQDTAELEIIVTSKPDKPEGPLEVSDIHKDGCTLKWKRPKDDGGEPIEAYLVEKYDTETGTWLPVGKTHGNVPEMEVDGLIPGHEYKFRVKALNKEGESEPLETFGSIIAKDPFTTPDAPGAPVPDDWSASHVDLKWEPPISDGGSPIIGYIIEKKDKYSPLWEKAVETHTPTPSGTVNGLIEGNEYQFRVIAINKAGQSKPSEASKNFVAKPRFLAPKIDRRHLRDVTISAGSTLKLEAAITGEPAPAVEWRYQNMPLRPSKAVMIDSPEYFTKLVIRPVRRDDSGEYTVTAVNSSGKDQVTINVVVTDKPMKPEGPLQISDVHKEGATLKWKRPKDDGGAPIEYYQIDKLDTETGCWVPCARSDEPKCEVTGLTPGKEYKFRVSAVNSEGESEPLTSEESIVAKNPFDEPGAPGTPSVTDWDKDHVDLKWTPPRDDGGAPIEGYIVEKKDKFGNWEKAVEVPADKTTCTVPDLIEGQTYEFRVRAVNKAGPGEPSDSTHPIVAKPRNLAPKIDRTNLIDIKIKVGQKFGFDVKVSGEPMPETKWFLAKKEVKSGGDVKVQHSDYNTKLNCKTAKRADSGRYTITAENSNGKDVAEVEVIVLDVPSPPGGPLKVSDVHAHGAKLSWNPPADDGGQPIDKYVVERMDEATGRWVTAGETDGPKTSLAVEGLTPGHKYKFRVRAVNRQGKSEPLTTPHATEAKNPFDVAGKPGTPKIKDFDRDFVELEWTRPQTDGGAPITGYVIEKKDRFSPDWEECAQIEGDVTTGKVPDLIEGNTYEFRVRAVNKAGKGEPSDGTAPHLARPKNLPPKIDRNFMFDIKVKVGQNFDLDVPVAGEPTPTKEWFNGDNLVMNTDRIKIVNDTHSTKIRVIDAKRADTGIYTLKARNINGTDTATVKITVMDVPTPPEGPLRADDITKSGCTLRWRPPKDDGGAEITHYVVEKMDQENMRWIPAGEVQSCSIRIDHLIEGHDYNFRVRAVNKHGESQPLVGHEPITAKDPYGTPDKPGTPVVKDWDKDHMDLEWVPPKKDGGSPITGYIIEAKKRYGPWEVAATVPGNKTTATIPNLQEGEEYEFRVIAVNKAGNGEPSDASTPQVAKARFCAPHFDKMLLADKTVKAGQRIQYEIPIEASPKPTVEWQINGKVIHPTDRIDIQVLHNRVILDIPFSVRADGGVYKLTLKNDLGVCSAAAQVTVLDRPSRPEKPLVVSDVTKESCSLSWKVPLDDGGSPILHYVIEKMDLSRGTWSDAGMSTFLSHQVTRLIHMKEYLFRVSAVNAIGQSEPLELDRAIVAKNEFDEPSAPGKPKATDWSKNHVDLEWEKPKSDGGSPITGYIIQKKEKGSPYWVNAVHVPPSKNKATVPDLTEGQDYEFRVIAVNQAGQSEPSEPSDIITAKDRFVAPKILTPLKEIRIKAGLIFHMDVDFIGEPTPEVTWTCDGKPVLANERTTVTIVGHHTIVHTVNCKRSDAGKYNLKLKNDSGTDEGSFELIVLDVPGAPQPPFVYEEITAQSVTLSWKPPLDNGGSELTAYVIEKRDLTHGGGWVPAVTYINPKFNHATVPRLAEGTKYEFRVFAENLQGRSEPLVTDKAIIAKNQYTVPGKPGKPELIAADKDHINIRWSPPISNGGSNILGYDVERRDKATGRWIKLNKDPVRLNEYNDERVQEGHQYEYRVSAVNAAGPGQPSDESNVFIARPMKESPKLRLDHLIGRKIKVRAGEPININIPISGAPTPTISWTKGSVPVVPSHRVSAETKADETKLSIEKSVREDAGKYTITASNAHGKDSADIEVIVVDKPGVPKGPLLCQPVSHDAVSLTWQPPTDDGGSEITGYVVEVAEFGVNDWRTVAGFCPKCSFTVKNLTEGKKYVFRVRAENLYGVSDPLESKPTLAKSPFDPPDAPDTPKITGYSSNSCSLEWEPPKDCGGKPITGYYVEKRERGGDWVKVNNYPTPNTCYTVSDLREGNRYEFRVIAVNEAGPGKPSKPTEPITAQTQRLKPSPPEAPKPDRVTKDSVTLSWRPPKSDGGAKIKGYIIQQKGKGDKDWKDVNDVPIPSLVHTIPALKEGAEYQFRVIAVNDVGRSDPSKPTSEIIIAEQPNKPCMDLGGVRDITVRAGEDFSIHVPYTGFPQPTAQWFADDNLLDVEGDSRIFQKITPESASLVVKNAKRSDGGQYRLQLRNPSGYDTATINVRVLDRPGKPENLRAEEFEGEALTLYWNPPKDNGGGEITNYVVEKREGRTANWTKVSGYVTTPFLRVKNLTVGKDYEFRVMAENQYGQSDPAQTAEPIKARHPFDPPGAPGAPRSVETTESSITITWTKPRHDGGSPITGYVVEKRLITEDKWTKASHAHIPDTTYKVTGLIENHEYEFRVAAINAAGQGPYSASSDAIRACAPPNSPKITSDLSLRDITVIAGEEIKITVPFTGNPRPKVSWIVNNEEVFPDNRIRFVTSDVDTVFHNSPAKRSDTGSYTIQLVNSEGSDSATCRVLVVDRPSPPVGPMDAYDITPDTCTLSWKPPLDDGGSPITNYVVEKMDNSGVWSKISSFVRNCHYNVMGLEPNRKYTFRVRAENQYGVSDPLTMDDAITAKFPFTIPDPPGMPRVTDWDGSAASLIWDRPRSDGGARIQGYKLEYRDVQDGIWNSSDYLVKDCNYQAYNLEPGHEYEFRVRAKNAAGWSKYSASSQRFKVRGKANPPAPPRAPRVLRVGRNYVDLSWDPPAHDGGSRVTGYIIERRDVGSSVWIKCNDYNVQDTTFTAMNLNEKADYEFRIVAVNSAGKSEPSSCTTPVRTGEELGGTKPEWVKQLPPTVCAPLGKPFTLECVATGNPVPTGRWLKNGREVVLGNRPAAHRPHARRPSPAGARQHKDQDPVHRRPARRRCPHQGWTQTLRLSALQIHRIYKISITNKSGETSDTFSVTVTGLPGPPQGPLETTDISRHSCTLAWKPPSYDGGLPVTHYIIERNDISGTAWITIASSVRDTKFTVQGLTEGQEYNFRIHAANDNGMGPALEGASPIKAKAPYDPPSAPGIPKILEVGGDFVHLEWDKPESDGGSRIQGYWIDKREVGTSTWQRVNPTLCLPNQWNCSNLIEGRQYEFQVTAQNEAGVSPPSSASQQVKVVDPKAATPPEIVKPLKNANCIQYHNAKFQCTITGLPKPTITWYKGAREITNGPRHRIWSEGDNHFLTVMDVFGEDADEYVCRAVNRAGVKSTRAELLIMTAPKLNVPPRFRVTAYFDKGENVVIKIPFTGHPVPKITWVREGETIESDRPDPPRFPAVDNIGVDSLALSWKAPVWDGGSDITNYLVEKREHPMSSWIRVGNTRFTTMAITGLVPGKQYEFRVYAENIYGRSEPSEPTTLVQTKAIIKKEFQKKEYPVDETGKRIRTNADHGPIKDYDSYVFDIYSKYVPQPVDINTCSVYDKYDILEEIGTGAFGVVHRCRERATGNYFAAKFIPVAGAMEKELIKKEIDIMNQLHHRKLINLHDAFEDDDEMVLIFEFLSGGELFERITEPGYNMSEAEAAHYMRQICEGVRHMHEQNIIHLDLKPENVMCQTRTGTDVKIIDFGLATKLDPNEVVKISTGTAEFAAPEIVEREPVGFYTDMWAVGVLSYVLLSGLSPFAGNNDIETLKNVKACDWEFDEEAFQHVSDDAKDFIRRLLVKNKEKRMTAHECLMHKWLAGDAAAARTAHISARRYEALRDRLRAQYEVIMFNFGCRYAGDDYYFIINRAKLEDRGEYIIRAENHYGFREEVVFLNVQREVTSPEQAQMIHNFLHSGDRRYIEKPLKPAPPPIITKTKVTIDPPAKTALRPKYSPQSSVDASKKKYGGLSRLDSDTSSRSRSATKELILPASDSSMCAPSFARSLPDALCAKDGAPLLLSAAVRGDPDPRVQWYKDGKPLHSSEVVDLKYKNGVASLAINEVFPEDEGIYSLKAINSQGETETKCKVTVKRTITNAERFDVIWLHNNKEIKPSKDFQYSSEANIHKLHIAEIFPEDAGVYTCEAFNDAGESFSSCSLVVRVPGETAPSPHYTAFPSSATVSNAEPAVFTTELDKPPLQLQWLKDGKPIDETSARYKFMMEGTSRYRLEIVKCSPDDAGQYQARAVGSKGDALAAFYLNVVDH</sequence>
<feature type="domain" description="Fibronectin type-III" evidence="31">
    <location>
        <begin position="1743"/>
        <end position="1838"/>
    </location>
</feature>
<dbReference type="InterPro" id="IPR011009">
    <property type="entry name" value="Kinase-like_dom_sf"/>
</dbReference>
<evidence type="ECO:0000256" key="23">
    <source>
        <dbReference type="ARBA" id="ARBA00023242"/>
    </source>
</evidence>
<feature type="domain" description="Ig-like" evidence="30">
    <location>
        <begin position="2533"/>
        <end position="2622"/>
    </location>
</feature>
<dbReference type="Pfam" id="PF07679">
    <property type="entry name" value="I-set"/>
    <property type="match status" value="23"/>
</dbReference>
<feature type="domain" description="Fibronectin type-III" evidence="31">
    <location>
        <begin position="4107"/>
        <end position="4200"/>
    </location>
</feature>
<feature type="domain" description="Fibronectin type-III" evidence="31">
    <location>
        <begin position="5595"/>
        <end position="5690"/>
    </location>
</feature>
<dbReference type="EC" id="2.7.11.1" evidence="6"/>
<feature type="region of interest" description="Disordered" evidence="28">
    <location>
        <begin position="3894"/>
        <end position="3914"/>
    </location>
</feature>
<feature type="region of interest" description="Disordered" evidence="28">
    <location>
        <begin position="5741"/>
        <end position="5775"/>
    </location>
</feature>
<dbReference type="InterPro" id="IPR003961">
    <property type="entry name" value="FN3_dom"/>
</dbReference>
<feature type="region of interest" description="Disordered" evidence="28">
    <location>
        <begin position="3314"/>
        <end position="3334"/>
    </location>
</feature>
<dbReference type="GO" id="GO:0048738">
    <property type="term" value="P:cardiac muscle tissue development"/>
    <property type="evidence" value="ECO:0007669"/>
    <property type="project" value="TreeGrafter"/>
</dbReference>
<evidence type="ECO:0000256" key="13">
    <source>
        <dbReference type="ARBA" id="ARBA00022737"/>
    </source>
</evidence>
<feature type="domain" description="Fibronectin type-III" evidence="31">
    <location>
        <begin position="3322"/>
        <end position="3416"/>
    </location>
</feature>
<dbReference type="CDD" id="cd00063">
    <property type="entry name" value="FN3"/>
    <property type="match status" value="39"/>
</dbReference>
<dbReference type="InterPro" id="IPR008271">
    <property type="entry name" value="Ser/Thr_kinase_AS"/>
</dbReference>
<keyword evidence="17 27" id="KW-0067">ATP-binding</keyword>
<feature type="domain" description="Fibronectin type-III" evidence="31">
    <location>
        <begin position="4207"/>
        <end position="4301"/>
    </location>
</feature>
<feature type="domain" description="Fibronectin type-III" evidence="31">
    <location>
        <begin position="5099"/>
        <end position="5193"/>
    </location>
</feature>
<evidence type="ECO:0000256" key="6">
    <source>
        <dbReference type="ARBA" id="ARBA00012513"/>
    </source>
</evidence>
<evidence type="ECO:0000256" key="28">
    <source>
        <dbReference type="SAM" id="MobiDB-lite"/>
    </source>
</evidence>
<dbReference type="InterPro" id="IPR036116">
    <property type="entry name" value="FN3_sf"/>
</dbReference>
<organism evidence="32 33">
    <name type="scientific">Spodoptera exigua</name>
    <name type="common">Beet armyworm</name>
    <name type="synonym">Noctua fulgens</name>
    <dbReference type="NCBI Taxonomy" id="7107"/>
    <lineage>
        <taxon>Eukaryota</taxon>
        <taxon>Metazoa</taxon>
        <taxon>Ecdysozoa</taxon>
        <taxon>Arthropoda</taxon>
        <taxon>Hexapoda</taxon>
        <taxon>Insecta</taxon>
        <taxon>Pterygota</taxon>
        <taxon>Neoptera</taxon>
        <taxon>Endopterygota</taxon>
        <taxon>Lepidoptera</taxon>
        <taxon>Glossata</taxon>
        <taxon>Ditrysia</taxon>
        <taxon>Noctuoidea</taxon>
        <taxon>Noctuidae</taxon>
        <taxon>Amphipyrinae</taxon>
        <taxon>Spodoptera</taxon>
    </lineage>
</organism>
<comment type="similarity">
    <text evidence="5">Belongs to the protein kinase superfamily. CAMK Ser/Thr protein kinase family.</text>
</comment>
<dbReference type="FunFam" id="2.60.40.10:FF:001284">
    <property type="entry name" value="Myomesin 2"/>
    <property type="match status" value="1"/>
</dbReference>
<feature type="domain" description="Fibronectin type-III" evidence="31">
    <location>
        <begin position="3027"/>
        <end position="3122"/>
    </location>
</feature>
<evidence type="ECO:0000256" key="14">
    <source>
        <dbReference type="ARBA" id="ARBA00022741"/>
    </source>
</evidence>
<dbReference type="GO" id="GO:0051239">
    <property type="term" value="P:regulation of multicellular organismal process"/>
    <property type="evidence" value="ECO:0007669"/>
    <property type="project" value="UniProtKB-ARBA"/>
</dbReference>
<dbReference type="FunFam" id="2.60.40.10:FF:000559">
    <property type="entry name" value="Uncharacterized protein, isoform J"/>
    <property type="match status" value="1"/>
</dbReference>
<feature type="domain" description="Fibronectin type-III" evidence="31">
    <location>
        <begin position="4505"/>
        <end position="4599"/>
    </location>
</feature>
<feature type="domain" description="Fibronectin type-III" evidence="31">
    <location>
        <begin position="3618"/>
        <end position="3713"/>
    </location>
</feature>
<evidence type="ECO:0000256" key="2">
    <source>
        <dbReference type="ARBA" id="ARBA00004123"/>
    </source>
</evidence>
<dbReference type="GO" id="GO:0004674">
    <property type="term" value="F:protein serine/threonine kinase activity"/>
    <property type="evidence" value="ECO:0007669"/>
    <property type="project" value="UniProtKB-KW"/>
</dbReference>
<gene>
    <name evidence="32" type="ORF">HF086_006707</name>
</gene>
<dbReference type="InterPro" id="IPR007110">
    <property type="entry name" value="Ig-like_dom"/>
</dbReference>
<dbReference type="Gene3D" id="2.60.40.10">
    <property type="entry name" value="Immunoglobulins"/>
    <property type="match status" value="65"/>
</dbReference>
<accession>A0A922M1Q1</accession>
<keyword evidence="8" id="KW-0963">Cytoplasm</keyword>
<evidence type="ECO:0000256" key="27">
    <source>
        <dbReference type="PROSITE-ProRule" id="PRU10141"/>
    </source>
</evidence>
<feature type="compositionally biased region" description="Polar residues" evidence="28">
    <location>
        <begin position="5676"/>
        <end position="5685"/>
    </location>
</feature>
<evidence type="ECO:0000256" key="10">
    <source>
        <dbReference type="ARBA" id="ARBA00022553"/>
    </source>
</evidence>
<dbReference type="PROSITE" id="PS50011">
    <property type="entry name" value="PROTEIN_KINASE_DOM"/>
    <property type="match status" value="1"/>
</dbReference>
<feature type="domain" description="Fibronectin type-III" evidence="31">
    <location>
        <begin position="5495"/>
        <end position="5589"/>
    </location>
</feature>
<dbReference type="GO" id="GO:0008307">
    <property type="term" value="F:structural constituent of muscle"/>
    <property type="evidence" value="ECO:0007669"/>
    <property type="project" value="TreeGrafter"/>
</dbReference>
<feature type="domain" description="Fibronectin type-III" evidence="31">
    <location>
        <begin position="2630"/>
        <end position="2723"/>
    </location>
</feature>
<evidence type="ECO:0000256" key="25">
    <source>
        <dbReference type="ARBA" id="ARBA00047899"/>
    </source>
</evidence>
<dbReference type="FunFam" id="2.60.40.10:FF:000051">
    <property type="entry name" value="Uncharacterized protein, isoform J"/>
    <property type="match status" value="6"/>
</dbReference>
<feature type="binding site" evidence="27">
    <location>
        <position position="6346"/>
    </location>
    <ligand>
        <name>ATP</name>
        <dbReference type="ChEBI" id="CHEBI:30616"/>
    </ligand>
</feature>
<feature type="region of interest" description="Disordered" evidence="28">
    <location>
        <begin position="2412"/>
        <end position="2438"/>
    </location>
</feature>
<dbReference type="SMART" id="SM00408">
    <property type="entry name" value="IGc2"/>
    <property type="match status" value="18"/>
</dbReference>
<dbReference type="InterPro" id="IPR013783">
    <property type="entry name" value="Ig-like_fold"/>
</dbReference>
<feature type="domain" description="Fibronectin type-III" evidence="31">
    <location>
        <begin position="647"/>
        <end position="742"/>
    </location>
</feature>
<keyword evidence="9" id="KW-0723">Serine/threonine-protein kinase</keyword>
<feature type="domain" description="Ig-like" evidence="30">
    <location>
        <begin position="6023"/>
        <end position="6111"/>
    </location>
</feature>
<evidence type="ECO:0000256" key="8">
    <source>
        <dbReference type="ARBA" id="ARBA00022490"/>
    </source>
</evidence>
<feature type="domain" description="Fibronectin type-III" evidence="31">
    <location>
        <begin position="2039"/>
        <end position="2133"/>
    </location>
</feature>
<feature type="domain" description="Ig-like" evidence="30">
    <location>
        <begin position="4604"/>
        <end position="4695"/>
    </location>
</feature>
<feature type="domain" description="Fibronectin type-III" evidence="31">
    <location>
        <begin position="2335"/>
        <end position="2427"/>
    </location>
</feature>
<dbReference type="FunFam" id="2.60.40.10:FF:000567">
    <property type="entry name" value="Uncharacterized protein, isoform G"/>
    <property type="match status" value="7"/>
</dbReference>
<feature type="domain" description="Fibronectin type-III" evidence="31">
    <location>
        <begin position="3913"/>
        <end position="4006"/>
    </location>
</feature>
<feature type="domain" description="Ig-like" evidence="30">
    <location>
        <begin position="3717"/>
        <end position="3806"/>
    </location>
</feature>
<dbReference type="GO" id="GO:0031674">
    <property type="term" value="C:I band"/>
    <property type="evidence" value="ECO:0007669"/>
    <property type="project" value="UniProtKB-SubCell"/>
</dbReference>
<dbReference type="GO" id="GO:0007525">
    <property type="term" value="P:somatic muscle development"/>
    <property type="evidence" value="ECO:0007669"/>
    <property type="project" value="UniProtKB-ARBA"/>
</dbReference>
<evidence type="ECO:0000256" key="24">
    <source>
        <dbReference type="ARBA" id="ARBA00023319"/>
    </source>
</evidence>
<dbReference type="PANTHER" id="PTHR14340">
    <property type="entry name" value="MICROFIBRIL-ASSOCIATED GLYCOPROTEIN 3"/>
    <property type="match status" value="1"/>
</dbReference>
<feature type="domain" description="Fibronectin type-III" evidence="31">
    <location>
        <begin position="5821"/>
        <end position="5916"/>
    </location>
</feature>
<feature type="domain" description="Fibronectin type-III" evidence="31">
    <location>
        <begin position="5922"/>
        <end position="6017"/>
    </location>
</feature>
<feature type="domain" description="Fibronectin type-III" evidence="31">
    <location>
        <begin position="2434"/>
        <end position="2529"/>
    </location>
</feature>
<keyword evidence="23" id="KW-0539">Nucleus</keyword>
<dbReference type="GO" id="GO:0046872">
    <property type="term" value="F:metal ion binding"/>
    <property type="evidence" value="ECO:0007669"/>
    <property type="project" value="UniProtKB-KW"/>
</dbReference>
<dbReference type="GO" id="GO:0005634">
    <property type="term" value="C:nucleus"/>
    <property type="evidence" value="ECO:0007669"/>
    <property type="project" value="UniProtKB-SubCell"/>
</dbReference>
<evidence type="ECO:0000256" key="11">
    <source>
        <dbReference type="ARBA" id="ARBA00022679"/>
    </source>
</evidence>
<evidence type="ECO:0000313" key="33">
    <source>
        <dbReference type="Proteomes" id="UP000814243"/>
    </source>
</evidence>
<feature type="domain" description="Fibronectin type-III" evidence="31">
    <location>
        <begin position="954"/>
        <end position="1049"/>
    </location>
</feature>
<feature type="domain" description="Fibronectin type-III" evidence="31">
    <location>
        <begin position="3516"/>
        <end position="3612"/>
    </location>
</feature>
<keyword evidence="10" id="KW-0597">Phosphoprotein</keyword>
<dbReference type="GO" id="GO:0050793">
    <property type="term" value="P:regulation of developmental process"/>
    <property type="evidence" value="ECO:0007669"/>
    <property type="project" value="UniProtKB-ARBA"/>
</dbReference>
<dbReference type="FunFam" id="2.60.40.10:FF:000876">
    <property type="entry name" value="Uncharacterized protein, isoform H"/>
    <property type="match status" value="1"/>
</dbReference>
<dbReference type="GO" id="GO:0005516">
    <property type="term" value="F:calmodulin binding"/>
    <property type="evidence" value="ECO:0007669"/>
    <property type="project" value="UniProtKB-KW"/>
</dbReference>
<feature type="domain" description="Ig-like" evidence="30">
    <location>
        <begin position="1352"/>
        <end position="1441"/>
    </location>
</feature>
<feature type="domain" description="Fibronectin type-III" evidence="31">
    <location>
        <begin position="1548"/>
        <end position="1641"/>
    </location>
</feature>
<feature type="domain" description="Fibronectin type-III" evidence="31">
    <location>
        <begin position="1449"/>
        <end position="1542"/>
    </location>
</feature>
<keyword evidence="20" id="KW-0175">Coiled coil</keyword>
<feature type="domain" description="Ig-like" evidence="30">
    <location>
        <begin position="4988"/>
        <end position="5090"/>
    </location>
</feature>
<keyword evidence="24" id="KW-0393">Immunoglobulin domain</keyword>
<dbReference type="InterPro" id="IPR003599">
    <property type="entry name" value="Ig_sub"/>
</dbReference>
<evidence type="ECO:0000259" key="29">
    <source>
        <dbReference type="PROSITE" id="PS50011"/>
    </source>
</evidence>
<feature type="region of interest" description="Disordered" evidence="28">
    <location>
        <begin position="5676"/>
        <end position="5697"/>
    </location>
</feature>
<evidence type="ECO:0000256" key="21">
    <source>
        <dbReference type="ARBA" id="ARBA00023157"/>
    </source>
</evidence>
<dbReference type="SUPFAM" id="SSF56112">
    <property type="entry name" value="Protein kinase-like (PK-like)"/>
    <property type="match status" value="1"/>
</dbReference>
<keyword evidence="21" id="KW-1015">Disulfide bond</keyword>
<feature type="domain" description="Fibronectin type-III" evidence="31">
    <location>
        <begin position="2139"/>
        <end position="2234"/>
    </location>
</feature>
<dbReference type="PROSITE" id="PS00107">
    <property type="entry name" value="PROTEIN_KINASE_ATP"/>
    <property type="match status" value="1"/>
</dbReference>
<dbReference type="FunFam" id="2.60.40.10:FF:000831">
    <property type="entry name" value="Uncharacterized protein, isoform F"/>
    <property type="match status" value="1"/>
</dbReference>
<dbReference type="FunFam" id="2.60.40.10:FF:002083">
    <property type="entry name" value="Protein CBR-UNC-22"/>
    <property type="match status" value="3"/>
</dbReference>
<feature type="domain" description="Ig-like" evidence="30">
    <location>
        <begin position="172"/>
        <end position="263"/>
    </location>
</feature>
<comment type="catalytic activity">
    <reaction evidence="26">
        <text>L-seryl-[protein] + ATP = O-phospho-L-seryl-[protein] + ADP + H(+)</text>
        <dbReference type="Rhea" id="RHEA:17989"/>
        <dbReference type="Rhea" id="RHEA-COMP:9863"/>
        <dbReference type="Rhea" id="RHEA-COMP:11604"/>
        <dbReference type="ChEBI" id="CHEBI:15378"/>
        <dbReference type="ChEBI" id="CHEBI:29999"/>
        <dbReference type="ChEBI" id="CHEBI:30616"/>
        <dbReference type="ChEBI" id="CHEBI:83421"/>
        <dbReference type="ChEBI" id="CHEBI:456216"/>
        <dbReference type="EC" id="2.7.11.1"/>
    </reaction>
</comment>
<dbReference type="SMART" id="SM00220">
    <property type="entry name" value="S_TKc"/>
    <property type="match status" value="1"/>
</dbReference>
<comment type="caution">
    <text evidence="32">The sequence shown here is derived from an EMBL/GenBank/DDBJ whole genome shotgun (WGS) entry which is preliminary data.</text>
</comment>
<dbReference type="Proteomes" id="UP000814243">
    <property type="component" value="Unassembled WGS sequence"/>
</dbReference>
<feature type="domain" description="Ig-like" evidence="30">
    <location>
        <begin position="2238"/>
        <end position="2327"/>
    </location>
</feature>
<evidence type="ECO:0000256" key="7">
    <source>
        <dbReference type="ARBA" id="ARBA00022443"/>
    </source>
</evidence>
<evidence type="ECO:0000256" key="9">
    <source>
        <dbReference type="ARBA" id="ARBA00022527"/>
    </source>
</evidence>
<comment type="cofactor">
    <cofactor evidence="1">
        <name>Mg(2+)</name>
        <dbReference type="ChEBI" id="CHEBI:18420"/>
    </cofactor>
</comment>
<dbReference type="PROSITE" id="PS50835">
    <property type="entry name" value="IG_LIKE"/>
    <property type="match status" value="20"/>
</dbReference>
<keyword evidence="11" id="KW-0808">Transferase</keyword>
<dbReference type="PROSITE" id="PS50853">
    <property type="entry name" value="FN3"/>
    <property type="match status" value="39"/>
</dbReference>
<dbReference type="InterPro" id="IPR003598">
    <property type="entry name" value="Ig_sub2"/>
</dbReference>
<dbReference type="FunFam" id="2.60.40.10:FF:000935">
    <property type="entry name" value="Uncharacterized protein, isoform I"/>
    <property type="match status" value="1"/>
</dbReference>
<dbReference type="FunFam" id="2.60.40.10:FF:000031">
    <property type="entry name" value="Myosin-binding protein C, slow type"/>
    <property type="match status" value="2"/>
</dbReference>
<feature type="domain" description="Fibronectin type-III" evidence="31">
    <location>
        <begin position="6166"/>
        <end position="6259"/>
    </location>
</feature>
<feature type="domain" description="Ig-like" evidence="30">
    <location>
        <begin position="5696"/>
        <end position="5736"/>
    </location>
</feature>
<feature type="domain" description="Fibronectin type-III" evidence="31">
    <location>
        <begin position="1254"/>
        <end position="1347"/>
    </location>
</feature>
<feature type="domain" description="Fibronectin type-III" evidence="31">
    <location>
        <begin position="853"/>
        <end position="948"/>
    </location>
</feature>
<dbReference type="FunFam" id="2.60.40.10:FF:000147">
    <property type="entry name" value="Myosin light chain kinase"/>
    <property type="match status" value="1"/>
</dbReference>
<dbReference type="GO" id="GO:0005524">
    <property type="term" value="F:ATP binding"/>
    <property type="evidence" value="ECO:0007669"/>
    <property type="project" value="UniProtKB-UniRule"/>
</dbReference>
<feature type="domain" description="Fibronectin type-III" evidence="31">
    <location>
        <begin position="2926"/>
        <end position="3021"/>
    </location>
</feature>
<proteinExistence type="inferred from homology"/>
<dbReference type="FunFam" id="2.60.40.10:FF:000160">
    <property type="entry name" value="Titin a"/>
    <property type="match status" value="2"/>
</dbReference>
<comment type="subcellular location">
    <subcellularLocation>
        <location evidence="3">Cytoplasm</location>
        <location evidence="3">Myofibril</location>
        <location evidence="3">Sarcomere</location>
        <location evidence="3">A band</location>
    </subcellularLocation>
    <subcellularLocation>
        <location evidence="4">Cytoplasm</location>
        <location evidence="4">Myofibril</location>
        <location evidence="4">Sarcomere</location>
        <location evidence="4">I band</location>
    </subcellularLocation>
    <subcellularLocation>
        <location evidence="2">Nucleus</location>
    </subcellularLocation>
</comment>
<keyword evidence="12" id="KW-0479">Metal-binding</keyword>
<dbReference type="GO" id="GO:0031430">
    <property type="term" value="C:M band"/>
    <property type="evidence" value="ECO:0007669"/>
    <property type="project" value="TreeGrafter"/>
</dbReference>
<dbReference type="FunFam" id="2.60.40.10:FF:001164">
    <property type="entry name" value="Uncharacterized protein, isoform F"/>
    <property type="match status" value="1"/>
</dbReference>
<feature type="domain" description="Fibronectin type-III" evidence="31">
    <location>
        <begin position="4802"/>
        <end position="4898"/>
    </location>
</feature>
<feature type="domain" description="Ig-like" evidence="30">
    <location>
        <begin position="266"/>
        <end position="348"/>
    </location>
</feature>
<dbReference type="CDD" id="cd00096">
    <property type="entry name" value="Ig"/>
    <property type="match status" value="1"/>
</dbReference>
<feature type="domain" description="Fibronectin type-III" evidence="31">
    <location>
        <begin position="4902"/>
        <end position="4997"/>
    </location>
</feature>
<dbReference type="FunFam" id="2.60.40.10:FF:000127">
    <property type="entry name" value="titin isoform X1"/>
    <property type="match status" value="3"/>
</dbReference>
<reference evidence="32" key="1">
    <citation type="journal article" date="2021" name="G3 (Bethesda)">
        <title>Genome and transcriptome analysis of the beet armyworm Spodoptera exigua reveals targets for pest control. .</title>
        <authorList>
            <person name="Simon S."/>
            <person name="Breeschoten T."/>
            <person name="Jansen H.J."/>
            <person name="Dirks R.P."/>
            <person name="Schranz M.E."/>
            <person name="Ros V.I.D."/>
        </authorList>
    </citation>
    <scope>NUCLEOTIDE SEQUENCE</scope>
    <source>
        <strain evidence="32">TB_SE_WUR_2020</strain>
    </source>
</reference>
<name>A0A922M1Q1_SPOEX</name>
<feature type="domain" description="Ig-like" evidence="30">
    <location>
        <begin position="6922"/>
        <end position="6997"/>
    </location>
</feature>
<dbReference type="FunFam" id="1.10.510.10:FF:000321">
    <property type="entry name" value="Bent, isoform C"/>
    <property type="match status" value="1"/>
</dbReference>
<feature type="domain" description="Ig-like" evidence="30">
    <location>
        <begin position="5298"/>
        <end position="5387"/>
    </location>
</feature>
<dbReference type="FunFam" id="2.60.40.10:FF:000056">
    <property type="entry name" value="twitchin isoform X4"/>
    <property type="match status" value="23"/>
</dbReference>
<keyword evidence="14 27" id="KW-0547">Nucleotide-binding</keyword>
<evidence type="ECO:0000256" key="16">
    <source>
        <dbReference type="ARBA" id="ARBA00022837"/>
    </source>
</evidence>
<dbReference type="FunFam" id="2.60.40.10:FF:000034">
    <property type="entry name" value="Titin isoform A"/>
    <property type="match status" value="1"/>
</dbReference>
<dbReference type="SMART" id="SM00409">
    <property type="entry name" value="IG"/>
    <property type="match status" value="26"/>
</dbReference>
<keyword evidence="13" id="KW-0677">Repeat</keyword>
<dbReference type="Gene3D" id="1.10.510.10">
    <property type="entry name" value="Transferase(Phosphotransferase) domain 1"/>
    <property type="match status" value="1"/>
</dbReference>
<evidence type="ECO:0000256" key="5">
    <source>
        <dbReference type="ARBA" id="ARBA00006692"/>
    </source>
</evidence>
<dbReference type="FunFam" id="2.60.40.10:FF:000107">
    <property type="entry name" value="Myosin, light chain kinase a"/>
    <property type="match status" value="1"/>
</dbReference>
<dbReference type="Gene3D" id="3.30.200.20">
    <property type="entry name" value="Phosphorylase Kinase, domain 1"/>
    <property type="match status" value="1"/>
</dbReference>
<dbReference type="Pfam" id="PF00041">
    <property type="entry name" value="fn3"/>
    <property type="match status" value="39"/>
</dbReference>
<dbReference type="PRINTS" id="PR00014">
    <property type="entry name" value="FNTYPEIII"/>
</dbReference>
<keyword evidence="19" id="KW-0112">Calmodulin-binding</keyword>
<feature type="domain" description="Fibronectin type-III" evidence="31">
    <location>
        <begin position="4401"/>
        <end position="4498"/>
    </location>
</feature>
<evidence type="ECO:0000259" key="30">
    <source>
        <dbReference type="PROSITE" id="PS50835"/>
    </source>
</evidence>
<dbReference type="EMBL" id="JACEFF010000922">
    <property type="protein sequence ID" value="KAH9628230.1"/>
    <property type="molecule type" value="Genomic_DNA"/>
</dbReference>
<evidence type="ECO:0000256" key="26">
    <source>
        <dbReference type="ARBA" id="ARBA00048679"/>
    </source>
</evidence>
<dbReference type="GO" id="GO:0045214">
    <property type="term" value="P:sarcomere organization"/>
    <property type="evidence" value="ECO:0007669"/>
    <property type="project" value="UniProtKB-ARBA"/>
</dbReference>
<feature type="domain" description="Fibronectin type-III" evidence="31">
    <location>
        <begin position="544"/>
        <end position="641"/>
    </location>
</feature>
<feature type="region of interest" description="Disordered" evidence="28">
    <location>
        <begin position="3596"/>
        <end position="3622"/>
    </location>
</feature>
<dbReference type="SMART" id="SM00060">
    <property type="entry name" value="FN3"/>
    <property type="match status" value="39"/>
</dbReference>
<evidence type="ECO:0000256" key="15">
    <source>
        <dbReference type="ARBA" id="ARBA00022777"/>
    </source>
</evidence>
<evidence type="ECO:0000256" key="20">
    <source>
        <dbReference type="ARBA" id="ARBA00023054"/>
    </source>
</evidence>
<feature type="domain" description="Fibronectin type-III" evidence="31">
    <location>
        <begin position="3223"/>
        <end position="3316"/>
    </location>
</feature>
<dbReference type="PROSITE" id="PS00108">
    <property type="entry name" value="PROTEIN_KINASE_ST"/>
    <property type="match status" value="1"/>
</dbReference>
<feature type="domain" description="Ig-like" evidence="30">
    <location>
        <begin position="3126"/>
        <end position="3213"/>
    </location>
</feature>
<keyword evidence="18" id="KW-0460">Magnesium</keyword>
<feature type="domain" description="Fibronectin type-III" evidence="31">
    <location>
        <begin position="2729"/>
        <end position="2825"/>
    </location>
</feature>
<dbReference type="CDD" id="cd05748">
    <property type="entry name" value="Ig_Titin_like"/>
    <property type="match status" value="3"/>
</dbReference>
<feature type="region of interest" description="Disordered" evidence="28">
    <location>
        <begin position="5178"/>
        <end position="5225"/>
    </location>
</feature>
<evidence type="ECO:0000256" key="12">
    <source>
        <dbReference type="ARBA" id="ARBA00022723"/>
    </source>
</evidence>
<evidence type="ECO:0000256" key="4">
    <source>
        <dbReference type="ARBA" id="ARBA00004355"/>
    </source>
</evidence>
<keyword evidence="15" id="KW-0418">Kinase</keyword>
<keyword evidence="16" id="KW-0106">Calcium</keyword>
<evidence type="ECO:0000313" key="32">
    <source>
        <dbReference type="EMBL" id="KAH9628230.1"/>
    </source>
</evidence>
<dbReference type="InterPro" id="IPR013098">
    <property type="entry name" value="Ig_I-set"/>
</dbReference>
<feature type="domain" description="Ig-like" evidence="30">
    <location>
        <begin position="1646"/>
        <end position="1735"/>
    </location>
</feature>
<dbReference type="FunFam" id="2.60.40.10:FF:000003">
    <property type="entry name" value="Titin isoform E"/>
    <property type="match status" value="3"/>
</dbReference>
<feature type="region of interest" description="Disordered" evidence="28">
    <location>
        <begin position="3696"/>
        <end position="3715"/>
    </location>
</feature>
<dbReference type="FunFam" id="2.60.40.10:FF:001845">
    <property type="entry name" value="Bent, isoform H"/>
    <property type="match status" value="1"/>
</dbReference>
<protein>
    <recommendedName>
        <fullName evidence="6">non-specific serine/threonine protein kinase</fullName>
        <ecNumber evidence="6">2.7.11.1</ecNumber>
    </recommendedName>
</protein>
<feature type="domain" description="Fibronectin type-III" evidence="31">
    <location>
        <begin position="4703"/>
        <end position="4796"/>
    </location>
</feature>
<feature type="domain" description="Ig-like" evidence="30">
    <location>
        <begin position="746"/>
        <end position="845"/>
    </location>
</feature>
<dbReference type="InterPro" id="IPR017441">
    <property type="entry name" value="Protein_kinase_ATP_BS"/>
</dbReference>
<evidence type="ECO:0000256" key="1">
    <source>
        <dbReference type="ARBA" id="ARBA00001946"/>
    </source>
</evidence>
<feature type="compositionally biased region" description="Low complexity" evidence="28">
    <location>
        <begin position="6687"/>
        <end position="6697"/>
    </location>
</feature>
<feature type="domain" description="Ig-like" evidence="30">
    <location>
        <begin position="6752"/>
        <end position="6841"/>
    </location>
</feature>
<feature type="domain" description="Protein kinase" evidence="29">
    <location>
        <begin position="6317"/>
        <end position="6572"/>
    </location>
</feature>
<dbReference type="SUPFAM" id="SSF48726">
    <property type="entry name" value="Immunoglobulin"/>
    <property type="match status" value="27"/>
</dbReference>
<keyword evidence="7" id="KW-0728">SH3 domain</keyword>
<feature type="region of interest" description="Disordered" evidence="28">
    <location>
        <begin position="6685"/>
        <end position="6739"/>
    </location>
</feature>
<evidence type="ECO:0000256" key="19">
    <source>
        <dbReference type="ARBA" id="ARBA00022860"/>
    </source>
</evidence>
<feature type="domain" description="Ig-like" evidence="30">
    <location>
        <begin position="1943"/>
        <end position="2032"/>
    </location>
</feature>
<evidence type="ECO:0000256" key="22">
    <source>
        <dbReference type="ARBA" id="ARBA00023179"/>
    </source>
</evidence>
<dbReference type="InterPro" id="IPR036179">
    <property type="entry name" value="Ig-like_dom_sf"/>
</dbReference>
<dbReference type="FunFam" id="3.30.200.20:FF:000249">
    <property type="entry name" value="twitchin isoform X2"/>
    <property type="match status" value="1"/>
</dbReference>
<feature type="domain" description="Fibronectin type-III" evidence="31">
    <location>
        <begin position="5395"/>
        <end position="5489"/>
    </location>
</feature>
<evidence type="ECO:0000259" key="31">
    <source>
        <dbReference type="PROSITE" id="PS50853"/>
    </source>
</evidence>
<evidence type="ECO:0000256" key="18">
    <source>
        <dbReference type="ARBA" id="ARBA00022842"/>
    </source>
</evidence>
<feature type="domain" description="Ig-like" evidence="30">
    <location>
        <begin position="6854"/>
        <end position="6906"/>
    </location>
</feature>
<dbReference type="Pfam" id="PF00069">
    <property type="entry name" value="Pkinase"/>
    <property type="match status" value="1"/>
</dbReference>
<evidence type="ECO:0000256" key="3">
    <source>
        <dbReference type="ARBA" id="ARBA00004161"/>
    </source>
</evidence>
<dbReference type="InterPro" id="IPR000719">
    <property type="entry name" value="Prot_kinase_dom"/>
</dbReference>
<feature type="domain" description="Fibronectin type-III" evidence="31">
    <location>
        <begin position="5199"/>
        <end position="5295"/>
    </location>
</feature>